<dbReference type="Pfam" id="PF01370">
    <property type="entry name" value="Epimerase"/>
    <property type="match status" value="1"/>
</dbReference>
<accession>A0A502CSY0</accession>
<organism evidence="3 4">
    <name type="scientific">Pedococcus bigeumensis</name>
    <dbReference type="NCBI Taxonomy" id="433644"/>
    <lineage>
        <taxon>Bacteria</taxon>
        <taxon>Bacillati</taxon>
        <taxon>Actinomycetota</taxon>
        <taxon>Actinomycetes</taxon>
        <taxon>Micrococcales</taxon>
        <taxon>Intrasporangiaceae</taxon>
        <taxon>Pedococcus</taxon>
    </lineage>
</organism>
<comment type="caution">
    <text evidence="3">The sequence shown here is derived from an EMBL/GenBank/DDBJ whole genome shotgun (WGS) entry which is preliminary data.</text>
</comment>
<evidence type="ECO:0000259" key="2">
    <source>
        <dbReference type="Pfam" id="PF01370"/>
    </source>
</evidence>
<protein>
    <submittedName>
        <fullName evidence="3">NAD-dependent epimerase/dehydratase family protein</fullName>
    </submittedName>
</protein>
<evidence type="ECO:0000313" key="4">
    <source>
        <dbReference type="Proteomes" id="UP000317722"/>
    </source>
</evidence>
<dbReference type="AlphaFoldDB" id="A0A502CSY0"/>
<feature type="transmembrane region" description="Helical" evidence="1">
    <location>
        <begin position="358"/>
        <end position="376"/>
    </location>
</feature>
<dbReference type="SUPFAM" id="SSF51735">
    <property type="entry name" value="NAD(P)-binding Rossmann-fold domains"/>
    <property type="match status" value="1"/>
</dbReference>
<keyword evidence="1" id="KW-1133">Transmembrane helix</keyword>
<dbReference type="Gene3D" id="3.40.50.720">
    <property type="entry name" value="NAD(P)-binding Rossmann-like Domain"/>
    <property type="match status" value="1"/>
</dbReference>
<sequence length="386" mass="39761">MSSPERAGRGTVRSRRSAIDVAVIGTADPASRALLRALVSAAARGATTAKPGGEVGEARIGAVLAIDTEPPAIGGVQFRYADPGDPALVEALAGVHAAAYVAVSTDLGRDLATGARTRRERSLRVAQTVITAAAAAGVRHLVVVTSAQTFGAHADNPVPLEDDAALRASSDEGQVGDLMDVEQLIAVARDVHPGLTITAVRPAALVGDGVDTVLTRHFEAPRLLTLRGAEPAWQFCHVDDLGSAVAVVVAQGIAGAVSVGAEGHLTQRDLERLTGMRRVELSMAAAMGTADRLHRVGVLPAPASDLAFVAFPWAVSARTLLGRGWVPVHDNETCVGVLLDAIRGSHAVAARRLDRKDAALGAASAAVALVGTAAIMRRRRRKGSTA</sequence>
<gene>
    <name evidence="3" type="ORF">EAH86_12135</name>
</gene>
<dbReference type="Proteomes" id="UP000317722">
    <property type="component" value="Unassembled WGS sequence"/>
</dbReference>
<evidence type="ECO:0000313" key="3">
    <source>
        <dbReference type="EMBL" id="TPG15988.1"/>
    </source>
</evidence>
<reference evidence="3 4" key="1">
    <citation type="journal article" date="2019" name="Environ. Microbiol.">
        <title>Species interactions and distinct microbial communities in high Arctic permafrost affected cryosols are associated with the CH4 and CO2 gas fluxes.</title>
        <authorList>
            <person name="Altshuler I."/>
            <person name="Hamel J."/>
            <person name="Turney S."/>
            <person name="Magnuson E."/>
            <person name="Levesque R."/>
            <person name="Greer C."/>
            <person name="Whyte L.G."/>
        </authorList>
    </citation>
    <scope>NUCLEOTIDE SEQUENCE [LARGE SCALE GENOMIC DNA]</scope>
    <source>
        <strain evidence="3 4">S9.3A</strain>
    </source>
</reference>
<keyword evidence="1" id="KW-0812">Transmembrane</keyword>
<dbReference type="InterPro" id="IPR001509">
    <property type="entry name" value="Epimerase_deHydtase"/>
</dbReference>
<keyword evidence="4" id="KW-1185">Reference proteome</keyword>
<dbReference type="InterPro" id="IPR036291">
    <property type="entry name" value="NAD(P)-bd_dom_sf"/>
</dbReference>
<name>A0A502CSY0_9MICO</name>
<feature type="domain" description="NAD-dependent epimerase/dehydratase" evidence="2">
    <location>
        <begin position="77"/>
        <end position="251"/>
    </location>
</feature>
<proteinExistence type="predicted"/>
<keyword evidence="1" id="KW-0472">Membrane</keyword>
<dbReference type="EMBL" id="RCZM01000004">
    <property type="protein sequence ID" value="TPG15988.1"/>
    <property type="molecule type" value="Genomic_DNA"/>
</dbReference>
<evidence type="ECO:0000256" key="1">
    <source>
        <dbReference type="SAM" id="Phobius"/>
    </source>
</evidence>
<dbReference type="OrthoDB" id="9795501at2"/>